<evidence type="ECO:0000313" key="3">
    <source>
        <dbReference type="EnsemblPlants" id="KQK13103"/>
    </source>
</evidence>
<dbReference type="InParanoid" id="A0A0Q3GQ32"/>
<dbReference type="EnsemblPlants" id="KQK13103">
    <property type="protein sequence ID" value="KQK13103"/>
    <property type="gene ID" value="BRADI_1g08075v3"/>
</dbReference>
<gene>
    <name evidence="2" type="ORF">BRADI_1g08075v3</name>
</gene>
<dbReference type="STRING" id="15368.A0A0Q3GQ32"/>
<dbReference type="EMBL" id="CM000880">
    <property type="protein sequence ID" value="KQK13103.1"/>
    <property type="molecule type" value="Genomic_DNA"/>
</dbReference>
<dbReference type="Proteomes" id="UP000008810">
    <property type="component" value="Chromosome 1"/>
</dbReference>
<dbReference type="OrthoDB" id="602113at2759"/>
<feature type="domain" description="Myb/SANT-like" evidence="1">
    <location>
        <begin position="5"/>
        <end position="96"/>
    </location>
</feature>
<sequence length="235" mass="27209">MAAINWNDDNTRIITELFADQAHRGNRPNSHLNNVSYEEISQRFKDKTGIELKKTQIKNKWNKLKNKYGIWKKLLLEQTSAGWEGGTINQDAEWWRKAKVDIPGCGRFQNKGIRNGDNLRLIFEDITNDGHNHWCPTSGDLPQASIVEDVVNLDGEDGIDIDELDESPSNVKGKKERCKVMDLVIECGGAYGTNEHFIGTELFVKREQREMFLHMPTPDIRFEWLKRKYEAKYAR</sequence>
<reference evidence="2" key="2">
    <citation type="submission" date="2017-06" db="EMBL/GenBank/DDBJ databases">
        <title>WGS assembly of Brachypodium distachyon.</title>
        <authorList>
            <consortium name="The International Brachypodium Initiative"/>
            <person name="Lucas S."/>
            <person name="Harmon-Smith M."/>
            <person name="Lail K."/>
            <person name="Tice H."/>
            <person name="Grimwood J."/>
            <person name="Bruce D."/>
            <person name="Barry K."/>
            <person name="Shu S."/>
            <person name="Lindquist E."/>
            <person name="Wang M."/>
            <person name="Pitluck S."/>
            <person name="Vogel J.P."/>
            <person name="Garvin D.F."/>
            <person name="Mockler T.C."/>
            <person name="Schmutz J."/>
            <person name="Rokhsar D."/>
            <person name="Bevan M.W."/>
        </authorList>
    </citation>
    <scope>NUCLEOTIDE SEQUENCE</scope>
    <source>
        <strain evidence="2">Bd21</strain>
    </source>
</reference>
<dbReference type="Pfam" id="PF12776">
    <property type="entry name" value="Myb_DNA-bind_3"/>
    <property type="match status" value="1"/>
</dbReference>
<dbReference type="InterPro" id="IPR024752">
    <property type="entry name" value="Myb/SANT-like_dom"/>
</dbReference>
<dbReference type="AlphaFoldDB" id="A0A0Q3GQ32"/>
<evidence type="ECO:0000313" key="4">
    <source>
        <dbReference type="Proteomes" id="UP000008810"/>
    </source>
</evidence>
<reference evidence="3" key="3">
    <citation type="submission" date="2018-08" db="UniProtKB">
        <authorList>
            <consortium name="EnsemblPlants"/>
        </authorList>
    </citation>
    <scope>IDENTIFICATION</scope>
    <source>
        <strain evidence="3">cv. Bd21</strain>
    </source>
</reference>
<evidence type="ECO:0000259" key="1">
    <source>
        <dbReference type="Pfam" id="PF12776"/>
    </source>
</evidence>
<evidence type="ECO:0000313" key="2">
    <source>
        <dbReference type="EMBL" id="KQK13103.1"/>
    </source>
</evidence>
<organism evidence="2">
    <name type="scientific">Brachypodium distachyon</name>
    <name type="common">Purple false brome</name>
    <name type="synonym">Trachynia distachya</name>
    <dbReference type="NCBI Taxonomy" id="15368"/>
    <lineage>
        <taxon>Eukaryota</taxon>
        <taxon>Viridiplantae</taxon>
        <taxon>Streptophyta</taxon>
        <taxon>Embryophyta</taxon>
        <taxon>Tracheophyta</taxon>
        <taxon>Spermatophyta</taxon>
        <taxon>Magnoliopsida</taxon>
        <taxon>Liliopsida</taxon>
        <taxon>Poales</taxon>
        <taxon>Poaceae</taxon>
        <taxon>BOP clade</taxon>
        <taxon>Pooideae</taxon>
        <taxon>Stipodae</taxon>
        <taxon>Brachypodieae</taxon>
        <taxon>Brachypodium</taxon>
    </lineage>
</organism>
<accession>A0A0Q3GQ32</accession>
<dbReference type="PANTHER" id="PTHR47851:SF5">
    <property type="entry name" value="MYB_SANT-LIKE DOMAIN-CONTAINING PROTEIN"/>
    <property type="match status" value="1"/>
</dbReference>
<protein>
    <recommendedName>
        <fullName evidence="1">Myb/SANT-like domain-containing protein</fullName>
    </recommendedName>
</protein>
<name>A0A0Q3GQ32_BRADI</name>
<dbReference type="Gramene" id="KQK13103">
    <property type="protein sequence ID" value="KQK13103"/>
    <property type="gene ID" value="BRADI_1g08075v3"/>
</dbReference>
<proteinExistence type="predicted"/>
<dbReference type="PANTHER" id="PTHR47851">
    <property type="entry name" value="OS06G0588700 PROTEIN-RELATED"/>
    <property type="match status" value="1"/>
</dbReference>
<keyword evidence="4" id="KW-1185">Reference proteome</keyword>
<reference evidence="2 3" key="1">
    <citation type="journal article" date="2010" name="Nature">
        <title>Genome sequencing and analysis of the model grass Brachypodium distachyon.</title>
        <authorList>
            <consortium name="International Brachypodium Initiative"/>
        </authorList>
    </citation>
    <scope>NUCLEOTIDE SEQUENCE [LARGE SCALE GENOMIC DNA]</scope>
    <source>
        <strain evidence="2 3">Bd21</strain>
    </source>
</reference>